<feature type="region of interest" description="Disordered" evidence="1">
    <location>
        <begin position="1"/>
        <end position="23"/>
    </location>
</feature>
<dbReference type="AlphaFoldDB" id="A0AAT9HND5"/>
<proteinExistence type="predicted"/>
<accession>A0AAT9HND5</accession>
<reference evidence="2" key="1">
    <citation type="submission" date="2024-06" db="EMBL/GenBank/DDBJ databases">
        <authorList>
            <consortium name="consrtm"/>
            <person name="Uemura M."/>
            <person name="Terahara T."/>
        </authorList>
    </citation>
    <scope>NUCLEOTIDE SEQUENCE</scope>
    <source>
        <strain evidence="2">KM77-8</strain>
    </source>
</reference>
<evidence type="ECO:0000313" key="2">
    <source>
        <dbReference type="EMBL" id="BFO18721.1"/>
    </source>
</evidence>
<gene>
    <name evidence="2" type="ORF">SHKM778_51090</name>
</gene>
<evidence type="ECO:0000256" key="1">
    <source>
        <dbReference type="SAM" id="MobiDB-lite"/>
    </source>
</evidence>
<sequence length="49" mass="4984">MGHLPAEGAPEYVDGEPGGGPALMRWRHGDGTAPAVALNYRIPIPGCAG</sequence>
<protein>
    <submittedName>
        <fullName evidence="2">Uncharacterized protein</fullName>
    </submittedName>
</protein>
<organism evidence="2">
    <name type="scientific">Streptomyces haneummycinicus</name>
    <dbReference type="NCBI Taxonomy" id="3074435"/>
    <lineage>
        <taxon>Bacteria</taxon>
        <taxon>Bacillati</taxon>
        <taxon>Actinomycetota</taxon>
        <taxon>Actinomycetes</taxon>
        <taxon>Kitasatosporales</taxon>
        <taxon>Streptomycetaceae</taxon>
        <taxon>Streptomyces</taxon>
    </lineage>
</organism>
<name>A0AAT9HND5_9ACTN</name>
<dbReference type="EMBL" id="AP035768">
    <property type="protein sequence ID" value="BFO18721.1"/>
    <property type="molecule type" value="Genomic_DNA"/>
</dbReference>
<reference evidence="2" key="2">
    <citation type="submission" date="2024-07" db="EMBL/GenBank/DDBJ databases">
        <title>Streptomyces haneummycinica sp. nov., a new antibiotic-producing actinobacterium isolated from marine sediment.</title>
        <authorList>
            <person name="Uemura M."/>
            <person name="Hamada M."/>
            <person name="Hirano S."/>
            <person name="Kobayashi K."/>
            <person name="Ohshiro T."/>
            <person name="Kobayashi T."/>
            <person name="Terahara T."/>
        </authorList>
    </citation>
    <scope>NUCLEOTIDE SEQUENCE</scope>
    <source>
        <strain evidence="2">KM77-8</strain>
    </source>
</reference>